<dbReference type="Gene3D" id="3.40.50.620">
    <property type="entry name" value="HUPs"/>
    <property type="match status" value="2"/>
</dbReference>
<evidence type="ECO:0000313" key="4">
    <source>
        <dbReference type="Proteomes" id="UP000077381"/>
    </source>
</evidence>
<evidence type="ECO:0000259" key="2">
    <source>
        <dbReference type="Pfam" id="PF00582"/>
    </source>
</evidence>
<dbReference type="InterPro" id="IPR006015">
    <property type="entry name" value="Universal_stress_UspA"/>
</dbReference>
<comment type="similarity">
    <text evidence="1">Belongs to the universal stress protein A family.</text>
</comment>
<name>A0A177HSP0_9ACTN</name>
<sequence length="293" mass="31372">MRDPLPIAVGVDGSPESLAAADWAAREARRRSLALRLVHGWIWQAHDMPAPRDLDAQKQWARTMLRDTEYALRARLPGLTITVEELSGPASEALAEHAEHAEMLVLGSSGHGAVAGFVLGSVGLRVLARAKGPVVMVRANERSTEEHDADEVVVGVQDLAEPAGPLLDFAFAAAAARGATLRAVHAWRLRPVYGYGESAEEMSAGGTEGVPAQKERALAEVLEPWRKRYPQVDVEETVDLAYPSGVMLDAAARAGLLVVGRRMRRLHLGMRLGAVAHAVLHHAAAPVAVVPHA</sequence>
<keyword evidence="4" id="KW-1185">Reference proteome</keyword>
<comment type="caution">
    <text evidence="3">The sequence shown here is derived from an EMBL/GenBank/DDBJ whole genome shotgun (WGS) entry which is preliminary data.</text>
</comment>
<dbReference type="PANTHER" id="PTHR46268:SF6">
    <property type="entry name" value="UNIVERSAL STRESS PROTEIN UP12"/>
    <property type="match status" value="1"/>
</dbReference>
<dbReference type="SUPFAM" id="SSF52402">
    <property type="entry name" value="Adenine nucleotide alpha hydrolases-like"/>
    <property type="match status" value="2"/>
</dbReference>
<evidence type="ECO:0000313" key="3">
    <source>
        <dbReference type="EMBL" id="OAH13680.1"/>
    </source>
</evidence>
<organism evidence="3 4">
    <name type="scientific">Streptomyces jeddahensis</name>
    <dbReference type="NCBI Taxonomy" id="1716141"/>
    <lineage>
        <taxon>Bacteria</taxon>
        <taxon>Bacillati</taxon>
        <taxon>Actinomycetota</taxon>
        <taxon>Actinomycetes</taxon>
        <taxon>Kitasatosporales</taxon>
        <taxon>Streptomycetaceae</taxon>
        <taxon>Streptomyces</taxon>
    </lineage>
</organism>
<dbReference type="PRINTS" id="PR01438">
    <property type="entry name" value="UNVRSLSTRESS"/>
</dbReference>
<gene>
    <name evidence="3" type="ORF">STSP_30340</name>
</gene>
<proteinExistence type="inferred from homology"/>
<feature type="domain" description="UspA" evidence="2">
    <location>
        <begin position="152"/>
        <end position="291"/>
    </location>
</feature>
<dbReference type="PATRIC" id="fig|1716141.3.peg.3190"/>
<dbReference type="Proteomes" id="UP000077381">
    <property type="component" value="Unassembled WGS sequence"/>
</dbReference>
<dbReference type="OrthoDB" id="4867015at2"/>
<feature type="domain" description="UspA" evidence="2">
    <location>
        <begin position="7"/>
        <end position="138"/>
    </location>
</feature>
<dbReference type="AlphaFoldDB" id="A0A177HSP0"/>
<dbReference type="InterPro" id="IPR014729">
    <property type="entry name" value="Rossmann-like_a/b/a_fold"/>
</dbReference>
<dbReference type="EMBL" id="LOHS01000075">
    <property type="protein sequence ID" value="OAH13680.1"/>
    <property type="molecule type" value="Genomic_DNA"/>
</dbReference>
<dbReference type="Pfam" id="PF00582">
    <property type="entry name" value="Usp"/>
    <property type="match status" value="2"/>
</dbReference>
<dbReference type="PANTHER" id="PTHR46268">
    <property type="entry name" value="STRESS RESPONSE PROTEIN NHAX"/>
    <property type="match status" value="1"/>
</dbReference>
<dbReference type="RefSeq" id="WP_067277267.1">
    <property type="nucleotide sequence ID" value="NZ_LOHS01000075.1"/>
</dbReference>
<reference evidence="3 4" key="1">
    <citation type="submission" date="2015-12" db="EMBL/GenBank/DDBJ databases">
        <title>Genome sequence of Streptomyces sp. G25.</title>
        <authorList>
            <person name="Poehlein A."/>
            <person name="Roettig A."/>
            <person name="Hiessl S."/>
            <person name="Hauschild P."/>
            <person name="Schauer J."/>
            <person name="Madkour M.H."/>
            <person name="Al-Ansari A.M."/>
            <person name="Almakishah N.H."/>
            <person name="Steinbuechel A."/>
            <person name="Daniel R."/>
        </authorList>
    </citation>
    <scope>NUCLEOTIDE SEQUENCE [LARGE SCALE GENOMIC DNA]</scope>
    <source>
        <strain evidence="4">G25(2015)</strain>
    </source>
</reference>
<accession>A0A177HSP0</accession>
<dbReference type="InterPro" id="IPR006016">
    <property type="entry name" value="UspA"/>
</dbReference>
<protein>
    <submittedName>
        <fullName evidence="3">Universal stress proteinc</fullName>
    </submittedName>
</protein>
<dbReference type="STRING" id="1716141.STSP_30340"/>
<evidence type="ECO:0000256" key="1">
    <source>
        <dbReference type="ARBA" id="ARBA00008791"/>
    </source>
</evidence>